<evidence type="ECO:0008006" key="4">
    <source>
        <dbReference type="Google" id="ProtNLM"/>
    </source>
</evidence>
<dbReference type="EMBL" id="JAQHXR010000006">
    <property type="protein sequence ID" value="MDA3969586.1"/>
    <property type="molecule type" value="Genomic_DNA"/>
</dbReference>
<sequence length="446" mass="50396">MKKGLVVTSLVVAGILFSACSSSQSNLSYENNLTQKLCDEQFFNEKLKEVKDDDDTIYVGLNSGLIAKNCGNFKTSNEFFDLVEESYKEDVDLQSVGTKGAKAVASTLINEGAVDYEGSLYERIMLNSYKGINFMNLGDFENARVEFNRALMRQDKAKEYFAAEIEKNRQELEKQQKSQNYEENIGKNTKTIEGKYEHLWEEFDTTKDFINPYATYLASVFFYMDRDYIKAQNLFREVAIINPNNEEIQQQAEFFENSNKDGNKIFVVYENGFGIAKDEFKLNLPFIFDKKAITASVALQTLKPREYSYPFLSINDKQTSDFVVLDNIVATEFKLNMPTMITKALLQTITKTTLNAVVAKNDATGGYLALASSLFTMATTSADVRYWNGLPKGVSVVMLDNNGEIEIKAPDGTHLYQATLNKNKSALVIVRSFNPSNPINVNIIQR</sequence>
<keyword evidence="1" id="KW-0732">Signal</keyword>
<dbReference type="Proteomes" id="UP001210261">
    <property type="component" value="Unassembled WGS sequence"/>
</dbReference>
<protein>
    <recommendedName>
        <fullName evidence="4">Lipoprotein</fullName>
    </recommendedName>
</protein>
<comment type="caution">
    <text evidence="2">The sequence shown here is derived from an EMBL/GenBank/DDBJ whole genome shotgun (WGS) entry which is preliminary data.</text>
</comment>
<gene>
    <name evidence="2" type="ORF">PF021_07895</name>
</gene>
<dbReference type="PROSITE" id="PS51257">
    <property type="entry name" value="PROKAR_LIPOPROTEIN"/>
    <property type="match status" value="1"/>
</dbReference>
<evidence type="ECO:0000313" key="2">
    <source>
        <dbReference type="EMBL" id="MDA3969586.1"/>
    </source>
</evidence>
<feature type="signal peptide" evidence="1">
    <location>
        <begin position="1"/>
        <end position="23"/>
    </location>
</feature>
<name>A0ABT4VFT8_9HELI</name>
<feature type="chain" id="PRO_5046198914" description="Lipoprotein" evidence="1">
    <location>
        <begin position="24"/>
        <end position="446"/>
    </location>
</feature>
<organism evidence="2 3">
    <name type="scientific">Helicobacter ibis</name>
    <dbReference type="NCBI Taxonomy" id="2962633"/>
    <lineage>
        <taxon>Bacteria</taxon>
        <taxon>Pseudomonadati</taxon>
        <taxon>Campylobacterota</taxon>
        <taxon>Epsilonproteobacteria</taxon>
        <taxon>Campylobacterales</taxon>
        <taxon>Helicobacteraceae</taxon>
        <taxon>Helicobacter</taxon>
    </lineage>
</organism>
<evidence type="ECO:0000256" key="1">
    <source>
        <dbReference type="SAM" id="SignalP"/>
    </source>
</evidence>
<keyword evidence="3" id="KW-1185">Reference proteome</keyword>
<proteinExistence type="predicted"/>
<accession>A0ABT4VFT8</accession>
<reference evidence="2 3" key="1">
    <citation type="submission" date="2023-01" db="EMBL/GenBank/DDBJ databases">
        <title>Description of Helicobacter ibis sp. nov. isolated from faecal droppings of black-faced ibis (Theristicus melanopis).</title>
        <authorList>
            <person name="Lopez-Cantillo M."/>
            <person name="Vidal-Veuthey B."/>
            <person name="Mella A."/>
            <person name="De La Haba R."/>
            <person name="Collado L."/>
        </authorList>
    </citation>
    <scope>NUCLEOTIDE SEQUENCE [LARGE SCALE GENOMIC DNA]</scope>
    <source>
        <strain evidence="2 3">A82</strain>
    </source>
</reference>
<dbReference type="InterPro" id="IPR011990">
    <property type="entry name" value="TPR-like_helical_dom_sf"/>
</dbReference>
<dbReference type="SUPFAM" id="SSF48452">
    <property type="entry name" value="TPR-like"/>
    <property type="match status" value="1"/>
</dbReference>
<evidence type="ECO:0000313" key="3">
    <source>
        <dbReference type="Proteomes" id="UP001210261"/>
    </source>
</evidence>
<dbReference type="RefSeq" id="WP_271021945.1">
    <property type="nucleotide sequence ID" value="NZ_JAQHXR010000006.1"/>
</dbReference>